<evidence type="ECO:0000313" key="2">
    <source>
        <dbReference type="Proteomes" id="UP001321760"/>
    </source>
</evidence>
<dbReference type="AlphaFoldDB" id="A0AAV9GFA4"/>
<keyword evidence="2" id="KW-1185">Reference proteome</keyword>
<name>A0AAV9GFA4_9PEZI</name>
<accession>A0AAV9GFA4</accession>
<gene>
    <name evidence="1" type="ORF">QBC34DRAFT_143332</name>
</gene>
<reference evidence="1" key="1">
    <citation type="journal article" date="2023" name="Mol. Phylogenet. Evol.">
        <title>Genome-scale phylogeny and comparative genomics of the fungal order Sordariales.</title>
        <authorList>
            <person name="Hensen N."/>
            <person name="Bonometti L."/>
            <person name="Westerberg I."/>
            <person name="Brannstrom I.O."/>
            <person name="Guillou S."/>
            <person name="Cros-Aarteil S."/>
            <person name="Calhoun S."/>
            <person name="Haridas S."/>
            <person name="Kuo A."/>
            <person name="Mondo S."/>
            <person name="Pangilinan J."/>
            <person name="Riley R."/>
            <person name="LaButti K."/>
            <person name="Andreopoulos B."/>
            <person name="Lipzen A."/>
            <person name="Chen C."/>
            <person name="Yan M."/>
            <person name="Daum C."/>
            <person name="Ng V."/>
            <person name="Clum A."/>
            <person name="Steindorff A."/>
            <person name="Ohm R.A."/>
            <person name="Martin F."/>
            <person name="Silar P."/>
            <person name="Natvig D.O."/>
            <person name="Lalanne C."/>
            <person name="Gautier V."/>
            <person name="Ament-Velasquez S.L."/>
            <person name="Kruys A."/>
            <person name="Hutchinson M.I."/>
            <person name="Powell A.J."/>
            <person name="Barry K."/>
            <person name="Miller A.N."/>
            <person name="Grigoriev I.V."/>
            <person name="Debuchy R."/>
            <person name="Gladieux P."/>
            <person name="Hiltunen Thoren M."/>
            <person name="Johannesson H."/>
        </authorList>
    </citation>
    <scope>NUCLEOTIDE SEQUENCE</scope>
    <source>
        <strain evidence="1">PSN243</strain>
    </source>
</reference>
<reference evidence="1" key="2">
    <citation type="submission" date="2023-05" db="EMBL/GenBank/DDBJ databases">
        <authorList>
            <consortium name="Lawrence Berkeley National Laboratory"/>
            <person name="Steindorff A."/>
            <person name="Hensen N."/>
            <person name="Bonometti L."/>
            <person name="Westerberg I."/>
            <person name="Brannstrom I.O."/>
            <person name="Guillou S."/>
            <person name="Cros-Aarteil S."/>
            <person name="Calhoun S."/>
            <person name="Haridas S."/>
            <person name="Kuo A."/>
            <person name="Mondo S."/>
            <person name="Pangilinan J."/>
            <person name="Riley R."/>
            <person name="Labutti K."/>
            <person name="Andreopoulos B."/>
            <person name="Lipzen A."/>
            <person name="Chen C."/>
            <person name="Yanf M."/>
            <person name="Daum C."/>
            <person name="Ng V."/>
            <person name="Clum A."/>
            <person name="Ohm R."/>
            <person name="Martin F."/>
            <person name="Silar P."/>
            <person name="Natvig D."/>
            <person name="Lalanne C."/>
            <person name="Gautier V."/>
            <person name="Ament-Velasquez S.L."/>
            <person name="Kruys A."/>
            <person name="Hutchinson M.I."/>
            <person name="Powell A.J."/>
            <person name="Barry K."/>
            <person name="Miller A.N."/>
            <person name="Grigoriev I.V."/>
            <person name="Debuchy R."/>
            <person name="Gladieux P."/>
            <person name="Thoren M.H."/>
            <person name="Johannesson H."/>
        </authorList>
    </citation>
    <scope>NUCLEOTIDE SEQUENCE</scope>
    <source>
        <strain evidence="1">PSN243</strain>
    </source>
</reference>
<comment type="caution">
    <text evidence="1">The sequence shown here is derived from an EMBL/GenBank/DDBJ whole genome shotgun (WGS) entry which is preliminary data.</text>
</comment>
<proteinExistence type="predicted"/>
<protein>
    <submittedName>
        <fullName evidence="1">Uncharacterized protein</fullName>
    </submittedName>
</protein>
<organism evidence="1 2">
    <name type="scientific">Podospora aff. communis PSN243</name>
    <dbReference type="NCBI Taxonomy" id="3040156"/>
    <lineage>
        <taxon>Eukaryota</taxon>
        <taxon>Fungi</taxon>
        <taxon>Dikarya</taxon>
        <taxon>Ascomycota</taxon>
        <taxon>Pezizomycotina</taxon>
        <taxon>Sordariomycetes</taxon>
        <taxon>Sordariomycetidae</taxon>
        <taxon>Sordariales</taxon>
        <taxon>Podosporaceae</taxon>
        <taxon>Podospora</taxon>
    </lineage>
</organism>
<dbReference type="Proteomes" id="UP001321760">
    <property type="component" value="Unassembled WGS sequence"/>
</dbReference>
<sequence length="236" mass="27650">MGWVEALMSKLYNPTQVYRILIPERWVRRQYQGDNDAPPARFMRPLFQAFAESHLDGPGLSAHATDMVLFMPFLHWDLQRRHEWRTKTMEALHPGTSLAPPTWTTDEQKDGSLLSSYLWDHHPRHLLHPRRSLYQYYHHAFQHYHRAIFTRDRDGDQVVSRFQRTKRVDSQMHVLTVVDQLWLSVLIGPSGQAYTVISCFPQTESRKTPDPEGVSDVLQQVNLHLLTDPFIDQVSL</sequence>
<dbReference type="EMBL" id="MU865952">
    <property type="protein sequence ID" value="KAK4447115.1"/>
    <property type="molecule type" value="Genomic_DNA"/>
</dbReference>
<evidence type="ECO:0000313" key="1">
    <source>
        <dbReference type="EMBL" id="KAK4447115.1"/>
    </source>
</evidence>